<dbReference type="Pfam" id="PF13489">
    <property type="entry name" value="Methyltransf_23"/>
    <property type="match status" value="1"/>
</dbReference>
<organism evidence="1 2">
    <name type="scientific">Candidatus Rhodoblastus alkanivorans</name>
    <dbReference type="NCBI Taxonomy" id="2954117"/>
    <lineage>
        <taxon>Bacteria</taxon>
        <taxon>Pseudomonadati</taxon>
        <taxon>Pseudomonadota</taxon>
        <taxon>Alphaproteobacteria</taxon>
        <taxon>Hyphomicrobiales</taxon>
        <taxon>Rhodoblastaceae</taxon>
        <taxon>Rhodoblastus</taxon>
    </lineage>
</organism>
<keyword evidence="1" id="KW-0808">Transferase</keyword>
<dbReference type="GO" id="GO:0008168">
    <property type="term" value="F:methyltransferase activity"/>
    <property type="evidence" value="ECO:0007669"/>
    <property type="project" value="UniProtKB-KW"/>
</dbReference>
<dbReference type="Gene3D" id="3.40.50.150">
    <property type="entry name" value="Vaccinia Virus protein VP39"/>
    <property type="match status" value="1"/>
</dbReference>
<proteinExistence type="predicted"/>
<name>A0ABS9Z992_9HYPH</name>
<evidence type="ECO:0000313" key="1">
    <source>
        <dbReference type="EMBL" id="MCI4683626.1"/>
    </source>
</evidence>
<protein>
    <submittedName>
        <fullName evidence="1">Class I SAM-dependent methyltransferase</fullName>
    </submittedName>
</protein>
<keyword evidence="1" id="KW-0489">Methyltransferase</keyword>
<accession>A0ABS9Z992</accession>
<dbReference type="GO" id="GO:0032259">
    <property type="term" value="P:methylation"/>
    <property type="evidence" value="ECO:0007669"/>
    <property type="project" value="UniProtKB-KW"/>
</dbReference>
<dbReference type="InterPro" id="IPR029063">
    <property type="entry name" value="SAM-dependent_MTases_sf"/>
</dbReference>
<gene>
    <name evidence="1" type="ORF">K2U94_12750</name>
</gene>
<dbReference type="SUPFAM" id="SSF53335">
    <property type="entry name" value="S-adenosyl-L-methionine-dependent methyltransferases"/>
    <property type="match status" value="1"/>
</dbReference>
<comment type="caution">
    <text evidence="1">The sequence shown here is derived from an EMBL/GenBank/DDBJ whole genome shotgun (WGS) entry which is preliminary data.</text>
</comment>
<dbReference type="Proteomes" id="UP001139104">
    <property type="component" value="Unassembled WGS sequence"/>
</dbReference>
<dbReference type="EMBL" id="JAIVFP010000001">
    <property type="protein sequence ID" value="MCI4683626.1"/>
    <property type="molecule type" value="Genomic_DNA"/>
</dbReference>
<dbReference type="RefSeq" id="WP_243067567.1">
    <property type="nucleotide sequence ID" value="NZ_JAIVFK010000009.1"/>
</dbReference>
<evidence type="ECO:0000313" key="2">
    <source>
        <dbReference type="Proteomes" id="UP001139104"/>
    </source>
</evidence>
<reference evidence="1" key="1">
    <citation type="journal article" date="2022" name="ISME J.">
        <title>Identification of active gaseous-alkane degraders at natural gas seeps.</title>
        <authorList>
            <person name="Farhan Ul Haque M."/>
            <person name="Hernandez M."/>
            <person name="Crombie A.T."/>
            <person name="Murrell J.C."/>
        </authorList>
    </citation>
    <scope>NUCLEOTIDE SEQUENCE</scope>
    <source>
        <strain evidence="1">PC2</strain>
    </source>
</reference>
<keyword evidence="2" id="KW-1185">Reference proteome</keyword>
<sequence length="239" mass="26852">MPQPLHYTPLEKIIVSKPADRIRWISRRCSGKQVLDLGAMDETAFAQKRNSGNWLHEEIAKCAKRVVGLDSSSMLPDDGLKTADNACIRRGDIFDLAAFLEREKFTPDTVVAGELIEHIDNPLAFLRLFRSLDILRGAEFVFSTPNATALHNALIGLFGRESTHQDHLCIFSFKTLSTLMRRAGYDDWTITPYHSDFVEMKSRNRGLRGQLVTGGEAAIRAAERAFPLLSFGYIVVTRI</sequence>